<name>A0A086B6Y3_9FLAO</name>
<feature type="signal peptide" evidence="1">
    <location>
        <begin position="1"/>
        <end position="20"/>
    </location>
</feature>
<dbReference type="Pfam" id="PF13899">
    <property type="entry name" value="Thioredoxin_7"/>
    <property type="match status" value="1"/>
</dbReference>
<dbReference type="STRING" id="558152.IQ37_13000"/>
<comment type="caution">
    <text evidence="2">The sequence shown here is derived from an EMBL/GenBank/DDBJ whole genome shotgun (WGS) entry which is preliminary data.</text>
</comment>
<dbReference type="KEGG" id="cpip:CJF12_19455"/>
<sequence length="173" mass="19693">MKCSKIILVLTLMILQFGFAQEKSDVLLNKALTEAKKENKNALLVFHASWCQWCKLMEKNMNLPETKPLFDKSFVTVYLDVQERGEKKALENPGGQELMNKYKGENAGLPFWLVLNPKGEVLVDSFNAKGENLGSPATPEEVDFFLTKLEKTSRLNKAELQIIQKVFVKRKAQ</sequence>
<evidence type="ECO:0000256" key="1">
    <source>
        <dbReference type="SAM" id="SignalP"/>
    </source>
</evidence>
<dbReference type="EMBL" id="JPRJ01000025">
    <property type="protein sequence ID" value="KFF24697.1"/>
    <property type="molecule type" value="Genomic_DNA"/>
</dbReference>
<feature type="chain" id="PRO_5001803933" evidence="1">
    <location>
        <begin position="21"/>
        <end position="173"/>
    </location>
</feature>
<reference evidence="2 3" key="1">
    <citation type="submission" date="2014-07" db="EMBL/GenBank/DDBJ databases">
        <title>Genome of Chryseobacterium piperi CTM.</title>
        <authorList>
            <person name="Pipes S.E."/>
            <person name="Stropko S.J."/>
            <person name="Newman J.D."/>
        </authorList>
    </citation>
    <scope>NUCLEOTIDE SEQUENCE [LARGE SCALE GENOMIC DNA]</scope>
    <source>
        <strain evidence="2 3">CTM</strain>
    </source>
</reference>
<evidence type="ECO:0000313" key="2">
    <source>
        <dbReference type="EMBL" id="KFF24697.1"/>
    </source>
</evidence>
<dbReference type="RefSeq" id="WP_034685712.1">
    <property type="nucleotide sequence ID" value="NZ_CP023049.2"/>
</dbReference>
<keyword evidence="1" id="KW-0732">Signal</keyword>
<keyword evidence="3" id="KW-1185">Reference proteome</keyword>
<dbReference type="OrthoDB" id="120730at2"/>
<organism evidence="2 3">
    <name type="scientific">Chryseobacterium piperi</name>
    <dbReference type="NCBI Taxonomy" id="558152"/>
    <lineage>
        <taxon>Bacteria</taxon>
        <taxon>Pseudomonadati</taxon>
        <taxon>Bacteroidota</taxon>
        <taxon>Flavobacteriia</taxon>
        <taxon>Flavobacteriales</taxon>
        <taxon>Weeksellaceae</taxon>
        <taxon>Chryseobacterium group</taxon>
        <taxon>Chryseobacterium</taxon>
    </lineage>
</organism>
<dbReference type="InterPro" id="IPR036249">
    <property type="entry name" value="Thioredoxin-like_sf"/>
</dbReference>
<gene>
    <name evidence="2" type="ORF">IQ37_13000</name>
</gene>
<dbReference type="eggNOG" id="COG0526">
    <property type="taxonomic scope" value="Bacteria"/>
</dbReference>
<dbReference type="Gene3D" id="3.40.30.10">
    <property type="entry name" value="Glutaredoxin"/>
    <property type="match status" value="1"/>
</dbReference>
<protein>
    <submittedName>
        <fullName evidence="2">Thioredoxin</fullName>
    </submittedName>
</protein>
<accession>A0A086B6Y3</accession>
<proteinExistence type="predicted"/>
<dbReference type="Proteomes" id="UP000028709">
    <property type="component" value="Unassembled WGS sequence"/>
</dbReference>
<dbReference type="SUPFAM" id="SSF52833">
    <property type="entry name" value="Thioredoxin-like"/>
    <property type="match status" value="1"/>
</dbReference>
<evidence type="ECO:0000313" key="3">
    <source>
        <dbReference type="Proteomes" id="UP000028709"/>
    </source>
</evidence>
<dbReference type="AlphaFoldDB" id="A0A086B6Y3"/>